<dbReference type="AlphaFoldDB" id="A0ABC9GAU7"/>
<dbReference type="PANTHER" id="PTHR33075">
    <property type="entry name" value="OS02G0499800 PROTEIN"/>
    <property type="match status" value="1"/>
</dbReference>
<evidence type="ECO:0000313" key="3">
    <source>
        <dbReference type="Proteomes" id="UP001497457"/>
    </source>
</evidence>
<sequence length="255" mass="27391">MSVAGGDGGSVASDGNQHVPEQNANVGAQNLDAPELNQQPPNQNLDMVPVVNPSPVQVELALDDNEVLLALNLMFHIPSSVSISPFNHLTSLIIDLDTIVPSYVADANVRLYLASISYDQVQLPATRVVIGPSLPPGGLVPYPDSDDDEEVKEVEGPISSSRKRRRRRLREPLESSFVRRSLRLNPDVGGFRDAESQAEATAYPNVYSAAPVDATVVAPHLSMENIKGIATGFLQIQPEAVSPALLLELDDDDAE</sequence>
<dbReference type="PANTHER" id="PTHR33075:SF7">
    <property type="entry name" value="OS02G0303350 PROTEIN"/>
    <property type="match status" value="1"/>
</dbReference>
<organism evidence="2 3">
    <name type="scientific">Urochloa decumbens</name>
    <dbReference type="NCBI Taxonomy" id="240449"/>
    <lineage>
        <taxon>Eukaryota</taxon>
        <taxon>Viridiplantae</taxon>
        <taxon>Streptophyta</taxon>
        <taxon>Embryophyta</taxon>
        <taxon>Tracheophyta</taxon>
        <taxon>Spermatophyta</taxon>
        <taxon>Magnoliopsida</taxon>
        <taxon>Liliopsida</taxon>
        <taxon>Poales</taxon>
        <taxon>Poaceae</taxon>
        <taxon>PACMAD clade</taxon>
        <taxon>Panicoideae</taxon>
        <taxon>Panicodae</taxon>
        <taxon>Paniceae</taxon>
        <taxon>Melinidinae</taxon>
        <taxon>Urochloa</taxon>
    </lineage>
</organism>
<keyword evidence="3" id="KW-1185">Reference proteome</keyword>
<evidence type="ECO:0000256" key="1">
    <source>
        <dbReference type="SAM" id="MobiDB-lite"/>
    </source>
</evidence>
<dbReference type="Proteomes" id="UP001497457">
    <property type="component" value="Chromosome 8b"/>
</dbReference>
<dbReference type="EMBL" id="OZ075118">
    <property type="protein sequence ID" value="CAL5091738.1"/>
    <property type="molecule type" value="Genomic_DNA"/>
</dbReference>
<protein>
    <submittedName>
        <fullName evidence="2">Uncharacterized protein</fullName>
    </submittedName>
</protein>
<evidence type="ECO:0000313" key="2">
    <source>
        <dbReference type="EMBL" id="CAL5091738.1"/>
    </source>
</evidence>
<accession>A0ABC9GAU7</accession>
<feature type="region of interest" description="Disordered" evidence="1">
    <location>
        <begin position="136"/>
        <end position="169"/>
    </location>
</feature>
<proteinExistence type="predicted"/>
<gene>
    <name evidence="2" type="ORF">URODEC1_LOCUS114533</name>
</gene>
<reference evidence="3" key="1">
    <citation type="submission" date="2024-06" db="EMBL/GenBank/DDBJ databases">
        <authorList>
            <person name="Ryan C."/>
        </authorList>
    </citation>
    <scope>NUCLEOTIDE SEQUENCE [LARGE SCALE GENOMIC DNA]</scope>
</reference>
<name>A0ABC9GAU7_9POAL</name>
<feature type="region of interest" description="Disordered" evidence="1">
    <location>
        <begin position="1"/>
        <end position="26"/>
    </location>
</feature>
<reference evidence="2 3" key="2">
    <citation type="submission" date="2024-10" db="EMBL/GenBank/DDBJ databases">
        <authorList>
            <person name="Ryan C."/>
        </authorList>
    </citation>
    <scope>NUCLEOTIDE SEQUENCE [LARGE SCALE GENOMIC DNA]</scope>
</reference>